<evidence type="ECO:0000259" key="3">
    <source>
        <dbReference type="Pfam" id="PF18763"/>
    </source>
</evidence>
<reference evidence="7 8" key="1">
    <citation type="journal article" date="2014" name="FEMS Microbiol. Ecol.">
        <title>Sphaerotilus natans encrusted with nanoball-shaped Fe(III) oxide minerals formed by nitrate-reducing mixotrophic Fe(II) oxidation.</title>
        <authorList>
            <person name="Park S."/>
            <person name="Kim D.H."/>
            <person name="Lee J.H."/>
            <person name="Hur H.G."/>
        </authorList>
    </citation>
    <scope>NUCLEOTIDE SEQUENCE [LARGE SCALE GENOMIC DNA]</scope>
    <source>
        <strain evidence="7 8">DSM 6575</strain>
    </source>
</reference>
<evidence type="ECO:0000259" key="4">
    <source>
        <dbReference type="Pfam" id="PF18788"/>
    </source>
</evidence>
<feature type="region of interest" description="Disordered" evidence="2">
    <location>
        <begin position="549"/>
        <end position="571"/>
    </location>
</feature>
<dbReference type="PATRIC" id="fig|1286631.3.peg.2356"/>
<feature type="domain" description="Defence against restriction A N-terminal" evidence="4">
    <location>
        <begin position="236"/>
        <end position="357"/>
    </location>
</feature>
<keyword evidence="8" id="KW-1185">Reference proteome</keyword>
<dbReference type="Proteomes" id="UP000026714">
    <property type="component" value="Unassembled WGS sequence"/>
</dbReference>
<sequence length="1233" mass="132971">MTDLHARIHQAAHTAATGNNTQKEPTAAQQAAGNYRVGRLSLHGLKIAIENPAGTFREGVGYGGKPWRTRLAAHYGYFVGTRGADGDPVDVFIGPVPESPVVWVVNQVRPDGSFDEHKFLLGFPTEELARAGYTESYSPGWRGLGGIVKLTVDQLRWWLASGDKSKPINNTAEVLAATPRKKMTPVTWDRDANPVGLTPARVLYEIRLDDVGSDLLTDPMTMDDLMDDPDIECLIRLDALVVEAGMLKPKMDTLMSVMTAAGKTVQPQQNEIGEPVRSKGTMLIPVIFGMSDGQTVTIWLHNPDTTPDKLAPTDALVSCRWQINKADVTIVVAPEKGRDLNVRDVARRIMKLVEQNSAAFTRKNERAAQRAEQIDSLRTEIAALESRNAELDAEIGAAEADQIDRLAKDALRQKHDPNGEGDSPEKADFIAAREFFRANLQGRSIPTVIGPVEITGASWREMKRGMTSDPIKLAVSRHVEEILTGGRYDGKEGLNKARKDDFVAFHFFEKEVDIGDLLVTAGVTVAERKGGGLMLAYGLGHEIEKRWQKRKGESPDLPQVKSPSAGDSETTGAVYDSILGESVDEVNEPGLHIVILGIRKKDGSAIDQPSKPDSNSDLFGGNVAAPELKPEGAESKMISRRDIDRTDEFSLREQSDFGLPPFVTSWTVEIHDAGRGPFMELFANNGVITQRISSSGMDYLSNRAHAVIREASKDFALAKTGGERPAPGGDLFGGNVAAPELKPEGAESKVKTAKGTQVLTGYSVIEADRLITSHDPATGDATPAFPAELQPRDRGRDASIAWVRKTAQDLDPDLLGKSRRADSGAPIVGPDGVVESGNGRTMAIVLAYQAGKAGEYRAWLEEEAASFGLPAERVKAMKRPVLVRIRTSQIDRAAFAVEANQDDKLAMTATEVAKADAGRLTDDMVALMTEDGDLTAAANVPFLAAFLRSLGDTEAARYSTSDGKPTASLIARVQAAIFAKAYNDDRLLELTADVAKPEIANIVRALNHAAPEFIQAAALDPAATGNATGKLTDAVQKSLNQKAVDALLGASNVIRQAKDAGQSVEEFVSQSGLFGDIDPDVAAMAVFIAKNNRSAKRMGEAFKAMATFIRGELQRRQTADMFGDNEPLDFKDIVAAANRELERLYGEGAQTIGLFDPQLKPEPVVTPTNPHADALREVVAGLHDKLGPEALLAKIEAAVMGLQGDAKALPEEMNTLGVDAIRHWVKVEEAAHG</sequence>
<evidence type="ECO:0000313" key="8">
    <source>
        <dbReference type="Proteomes" id="UP000026714"/>
    </source>
</evidence>
<gene>
    <name evidence="7" type="ORF">X805_24090</name>
</gene>
<feature type="domain" description="Inorganic pyrophosphatase" evidence="6">
    <location>
        <begin position="28"/>
        <end position="159"/>
    </location>
</feature>
<name>A0A059KLI8_9BURK</name>
<dbReference type="Pfam" id="PF18823">
    <property type="entry name" value="InPase"/>
    <property type="match status" value="1"/>
</dbReference>
<feature type="region of interest" description="Disordered" evidence="2">
    <location>
        <begin position="813"/>
        <end position="832"/>
    </location>
</feature>
<evidence type="ECO:0008006" key="9">
    <source>
        <dbReference type="Google" id="ProtNLM"/>
    </source>
</evidence>
<dbReference type="InterPro" id="IPR041595">
    <property type="entry name" value="Inorganic_Pase"/>
</dbReference>
<proteinExistence type="predicted"/>
<dbReference type="AlphaFoldDB" id="A0A059KLI8"/>
<feature type="domain" description="DdrB-like" evidence="3">
    <location>
        <begin position="754"/>
        <end position="886"/>
    </location>
</feature>
<keyword evidence="1" id="KW-0175">Coiled coil</keyword>
<feature type="compositionally biased region" description="Polar residues" evidence="2">
    <location>
        <begin position="561"/>
        <end position="571"/>
    </location>
</feature>
<evidence type="ECO:0000313" key="7">
    <source>
        <dbReference type="EMBL" id="KDB52039.1"/>
    </source>
</evidence>
<dbReference type="InterPro" id="IPR040824">
    <property type="entry name" value="LPD3"/>
</dbReference>
<evidence type="ECO:0000259" key="5">
    <source>
        <dbReference type="Pfam" id="PF18798"/>
    </source>
</evidence>
<accession>A0A059KLI8</accession>
<dbReference type="STRING" id="34103.SAMN05421778_101341"/>
<feature type="region of interest" description="Disordered" evidence="2">
    <location>
        <begin position="719"/>
        <end position="738"/>
    </location>
</feature>
<comment type="caution">
    <text evidence="7">The sequence shown here is derived from an EMBL/GenBank/DDBJ whole genome shotgun (WGS) entry which is preliminary data.</text>
</comment>
<dbReference type="Pfam" id="PF18798">
    <property type="entry name" value="LPD3"/>
    <property type="match status" value="1"/>
</dbReference>
<dbReference type="RefSeq" id="WP_051631948.1">
    <property type="nucleotide sequence ID" value="NZ_AZRA01000061.1"/>
</dbReference>
<evidence type="ECO:0000256" key="2">
    <source>
        <dbReference type="SAM" id="MobiDB-lite"/>
    </source>
</evidence>
<feature type="coiled-coil region" evidence="1">
    <location>
        <begin position="367"/>
        <end position="401"/>
    </location>
</feature>
<evidence type="ECO:0000256" key="1">
    <source>
        <dbReference type="SAM" id="Coils"/>
    </source>
</evidence>
<dbReference type="eggNOG" id="COG0456">
    <property type="taxonomic scope" value="Bacteria"/>
</dbReference>
<dbReference type="InterPro" id="IPR041140">
    <property type="entry name" value="DarA_N"/>
</dbReference>
<dbReference type="InterPro" id="IPR041398">
    <property type="entry name" value="DdrB_dom"/>
</dbReference>
<dbReference type="EMBL" id="AZRA01000061">
    <property type="protein sequence ID" value="KDB52039.1"/>
    <property type="molecule type" value="Genomic_DNA"/>
</dbReference>
<dbReference type="Pfam" id="PF18788">
    <property type="entry name" value="DarA_N"/>
    <property type="match status" value="1"/>
</dbReference>
<evidence type="ECO:0000259" key="6">
    <source>
        <dbReference type="Pfam" id="PF18823"/>
    </source>
</evidence>
<dbReference type="Pfam" id="PF18763">
    <property type="entry name" value="ddrB-ParB"/>
    <property type="match status" value="1"/>
</dbReference>
<organism evidence="7 8">
    <name type="scientific">Sphaerotilus natans subsp. natans DSM 6575</name>
    <dbReference type="NCBI Taxonomy" id="1286631"/>
    <lineage>
        <taxon>Bacteria</taxon>
        <taxon>Pseudomonadati</taxon>
        <taxon>Pseudomonadota</taxon>
        <taxon>Betaproteobacteria</taxon>
        <taxon>Burkholderiales</taxon>
        <taxon>Sphaerotilaceae</taxon>
        <taxon>Sphaerotilus</taxon>
    </lineage>
</organism>
<feature type="domain" description="Large polyvalent protein-associated" evidence="5">
    <location>
        <begin position="431"/>
        <end position="531"/>
    </location>
</feature>
<protein>
    <recommendedName>
        <fullName evidence="9">DdrB-like domain-containing protein</fullName>
    </recommendedName>
</protein>